<dbReference type="Gene3D" id="3.40.190.10">
    <property type="entry name" value="Periplasmic binding protein-like II"/>
    <property type="match status" value="1"/>
</dbReference>
<evidence type="ECO:0000313" key="7">
    <source>
        <dbReference type="Proteomes" id="UP000278222"/>
    </source>
</evidence>
<protein>
    <submittedName>
        <fullName evidence="6">Peptide/nickel transport system substrate-binding protein</fullName>
    </submittedName>
</protein>
<comment type="similarity">
    <text evidence="2">Belongs to the bacterial solute-binding protein 5 family.</text>
</comment>
<reference evidence="6 7" key="1">
    <citation type="submission" date="2018-11" db="EMBL/GenBank/DDBJ databases">
        <title>Genomic Encyclopedia of Type Strains, Phase IV (KMG-IV): sequencing the most valuable type-strain genomes for metagenomic binning, comparative biology and taxonomic classification.</title>
        <authorList>
            <person name="Goeker M."/>
        </authorList>
    </citation>
    <scope>NUCLEOTIDE SEQUENCE [LARGE SCALE GENOMIC DNA]</scope>
    <source>
        <strain evidence="6 7">DSM 5900</strain>
    </source>
</reference>
<comment type="caution">
    <text evidence="6">The sequence shown here is derived from an EMBL/GenBank/DDBJ whole genome shotgun (WGS) entry which is preliminary data.</text>
</comment>
<feature type="chain" id="PRO_5018059837" evidence="4">
    <location>
        <begin position="29"/>
        <end position="529"/>
    </location>
</feature>
<evidence type="ECO:0000313" key="6">
    <source>
        <dbReference type="EMBL" id="ROP83712.1"/>
    </source>
</evidence>
<dbReference type="GO" id="GO:0043190">
    <property type="term" value="C:ATP-binding cassette (ABC) transporter complex"/>
    <property type="evidence" value="ECO:0007669"/>
    <property type="project" value="InterPro"/>
</dbReference>
<dbReference type="RefSeq" id="WP_123693501.1">
    <property type="nucleotide sequence ID" value="NZ_AP019700.1"/>
</dbReference>
<dbReference type="CDD" id="cd08502">
    <property type="entry name" value="PBP2_NikA_DppA_OppA_like_16"/>
    <property type="match status" value="1"/>
</dbReference>
<dbReference type="PANTHER" id="PTHR30290:SF38">
    <property type="entry name" value="D,D-DIPEPTIDE-BINDING PERIPLASMIC PROTEIN DDPA-RELATED"/>
    <property type="match status" value="1"/>
</dbReference>
<dbReference type="OrthoDB" id="7232729at2"/>
<accession>A0A3N1KWA7</accession>
<dbReference type="PANTHER" id="PTHR30290">
    <property type="entry name" value="PERIPLASMIC BINDING COMPONENT OF ABC TRANSPORTER"/>
    <property type="match status" value="1"/>
</dbReference>
<dbReference type="GO" id="GO:0030288">
    <property type="term" value="C:outer membrane-bounded periplasmic space"/>
    <property type="evidence" value="ECO:0007669"/>
    <property type="project" value="UniProtKB-ARBA"/>
</dbReference>
<evidence type="ECO:0000256" key="4">
    <source>
        <dbReference type="SAM" id="SignalP"/>
    </source>
</evidence>
<proteinExistence type="inferred from homology"/>
<dbReference type="Pfam" id="PF00496">
    <property type="entry name" value="SBP_bac_5"/>
    <property type="match status" value="1"/>
</dbReference>
<evidence type="ECO:0000256" key="3">
    <source>
        <dbReference type="ARBA" id="ARBA00022729"/>
    </source>
</evidence>
<dbReference type="AlphaFoldDB" id="A0A3N1KWA7"/>
<dbReference type="Proteomes" id="UP000278222">
    <property type="component" value="Unassembled WGS sequence"/>
</dbReference>
<sequence>MMLNRRDAASLLLAGLAAIATMATPAIAAAAEPKTLKVSPHASLRVLDPITTNAYITRNHGYLVYDTLFSLDAAFNPQPQMVKSWTVSDDKLTYEFTLRDGLAFHDGSAVTAEDCVASLQRWAKRDLIGRRLVGAMKDMTALDAKTIRIALKEPFGQMLQALSKPSSFVPFIMPKRIADTPPDQNIAEVIGSGPFKFVAGEFQPGVKVVYERNAAYVPRSEAPNGTAGGKVAKVDRIEWISFPDMQASVNALKKGEIDLIENMTADIKPTLDGVPGVVVQKRSGLSASTIRFNWSQPPFSDVKVRQAVQMAVSQRDFMDAVIGDTDAYQICPGMFICGTPLESKAGVVGTVEADIAKAKALLAQSSYKGEKVVIITPNIVSFGGLAPLTQQVMRSIGINAEIQTMEWSTFLSRRTLEKPAAEGGWNVANAVFTSLDLYSPLANLNFDARGPGSYTGFVNDPKTEELKTRFARESDPAKQKAIADEMQTRAYDQVFYIPLGVYNNFAAYRSNVRNFIDSAIPVFWAIEKN</sequence>
<dbReference type="InterPro" id="IPR030678">
    <property type="entry name" value="Peptide/Ni-bd"/>
</dbReference>
<gene>
    <name evidence="6" type="ORF">EDC65_4361</name>
</gene>
<name>A0A3N1KWA7_9PROT</name>
<feature type="domain" description="Solute-binding protein family 5" evidence="5">
    <location>
        <begin position="77"/>
        <end position="425"/>
    </location>
</feature>
<evidence type="ECO:0000256" key="1">
    <source>
        <dbReference type="ARBA" id="ARBA00004418"/>
    </source>
</evidence>
<keyword evidence="7" id="KW-1185">Reference proteome</keyword>
<dbReference type="PIRSF" id="PIRSF002741">
    <property type="entry name" value="MppA"/>
    <property type="match status" value="1"/>
</dbReference>
<dbReference type="EMBL" id="RJKX01000016">
    <property type="protein sequence ID" value="ROP83712.1"/>
    <property type="molecule type" value="Genomic_DNA"/>
</dbReference>
<keyword evidence="3 4" id="KW-0732">Signal</keyword>
<comment type="subcellular location">
    <subcellularLocation>
        <location evidence="1">Periplasm</location>
    </subcellularLocation>
</comment>
<dbReference type="InterPro" id="IPR039424">
    <property type="entry name" value="SBP_5"/>
</dbReference>
<evidence type="ECO:0000259" key="5">
    <source>
        <dbReference type="Pfam" id="PF00496"/>
    </source>
</evidence>
<dbReference type="GO" id="GO:0015833">
    <property type="term" value="P:peptide transport"/>
    <property type="evidence" value="ECO:0007669"/>
    <property type="project" value="TreeGrafter"/>
</dbReference>
<organism evidence="6 7">
    <name type="scientific">Stella humosa</name>
    <dbReference type="NCBI Taxonomy" id="94"/>
    <lineage>
        <taxon>Bacteria</taxon>
        <taxon>Pseudomonadati</taxon>
        <taxon>Pseudomonadota</taxon>
        <taxon>Alphaproteobacteria</taxon>
        <taxon>Rhodospirillales</taxon>
        <taxon>Stellaceae</taxon>
        <taxon>Stella</taxon>
    </lineage>
</organism>
<dbReference type="InterPro" id="IPR000914">
    <property type="entry name" value="SBP_5_dom"/>
</dbReference>
<dbReference type="Gene3D" id="3.10.105.10">
    <property type="entry name" value="Dipeptide-binding Protein, Domain 3"/>
    <property type="match status" value="1"/>
</dbReference>
<dbReference type="Gene3D" id="3.90.76.10">
    <property type="entry name" value="Dipeptide-binding Protein, Domain 1"/>
    <property type="match status" value="1"/>
</dbReference>
<feature type="signal peptide" evidence="4">
    <location>
        <begin position="1"/>
        <end position="28"/>
    </location>
</feature>
<evidence type="ECO:0000256" key="2">
    <source>
        <dbReference type="ARBA" id="ARBA00005695"/>
    </source>
</evidence>
<dbReference type="SUPFAM" id="SSF53850">
    <property type="entry name" value="Periplasmic binding protein-like II"/>
    <property type="match status" value="1"/>
</dbReference>
<dbReference type="GO" id="GO:1904680">
    <property type="term" value="F:peptide transmembrane transporter activity"/>
    <property type="evidence" value="ECO:0007669"/>
    <property type="project" value="TreeGrafter"/>
</dbReference>